<keyword evidence="1" id="KW-1133">Transmembrane helix</keyword>
<dbReference type="RefSeq" id="WP_021281675.1">
    <property type="nucleotide sequence ID" value="NZ_JAGGLL010000028.1"/>
</dbReference>
<accession>A0ABS4K6J9</accession>
<sequence>MNKIFKGLLLMLMLLLSPLAALAVLGVAYITVRMTSGLEFLAAVSSFKAIIYTLKPYFAYLTIIPAALFTIVQLKKKTKFHTLKK</sequence>
<evidence type="ECO:0000313" key="3">
    <source>
        <dbReference type="Proteomes" id="UP001519308"/>
    </source>
</evidence>
<protein>
    <submittedName>
        <fullName evidence="2">Uncharacterized protein</fullName>
    </submittedName>
</protein>
<dbReference type="Proteomes" id="UP001519308">
    <property type="component" value="Unassembled WGS sequence"/>
</dbReference>
<reference evidence="2 3" key="1">
    <citation type="submission" date="2021-03" db="EMBL/GenBank/DDBJ databases">
        <title>Genomic Encyclopedia of Type Strains, Phase IV (KMG-IV): sequencing the most valuable type-strain genomes for metagenomic binning, comparative biology and taxonomic classification.</title>
        <authorList>
            <person name="Goeker M."/>
        </authorList>
    </citation>
    <scope>NUCLEOTIDE SEQUENCE [LARGE SCALE GENOMIC DNA]</scope>
    <source>
        <strain evidence="2 3">DSM 28650</strain>
    </source>
</reference>
<dbReference type="EMBL" id="JAGGLL010000028">
    <property type="protein sequence ID" value="MBP2023411.1"/>
    <property type="molecule type" value="Genomic_DNA"/>
</dbReference>
<keyword evidence="3" id="KW-1185">Reference proteome</keyword>
<proteinExistence type="predicted"/>
<keyword evidence="1" id="KW-0472">Membrane</keyword>
<evidence type="ECO:0000313" key="2">
    <source>
        <dbReference type="EMBL" id="MBP2023411.1"/>
    </source>
</evidence>
<gene>
    <name evidence="2" type="ORF">J2Z44_003248</name>
</gene>
<feature type="transmembrane region" description="Helical" evidence="1">
    <location>
        <begin position="57"/>
        <end position="74"/>
    </location>
</feature>
<comment type="caution">
    <text evidence="2">The sequence shown here is derived from an EMBL/GenBank/DDBJ whole genome shotgun (WGS) entry which is preliminary data.</text>
</comment>
<organism evidence="2 3">
    <name type="scientific">Clostridium punense</name>
    <dbReference type="NCBI Taxonomy" id="1054297"/>
    <lineage>
        <taxon>Bacteria</taxon>
        <taxon>Bacillati</taxon>
        <taxon>Bacillota</taxon>
        <taxon>Clostridia</taxon>
        <taxon>Eubacteriales</taxon>
        <taxon>Clostridiaceae</taxon>
        <taxon>Clostridium</taxon>
    </lineage>
</organism>
<evidence type="ECO:0000256" key="1">
    <source>
        <dbReference type="SAM" id="Phobius"/>
    </source>
</evidence>
<keyword evidence="1" id="KW-0812">Transmembrane</keyword>
<name>A0ABS4K6J9_9CLOT</name>